<feature type="transmembrane region" description="Helical" evidence="1">
    <location>
        <begin position="143"/>
        <end position="161"/>
    </location>
</feature>
<keyword evidence="3" id="KW-1185">Reference proteome</keyword>
<dbReference type="AlphaFoldDB" id="A0A848L0Q5"/>
<evidence type="ECO:0000313" key="3">
    <source>
        <dbReference type="Proteomes" id="UP000550729"/>
    </source>
</evidence>
<feature type="transmembrane region" description="Helical" evidence="1">
    <location>
        <begin position="272"/>
        <end position="298"/>
    </location>
</feature>
<sequence length="347" mass="36443">MPLPEQISTGFRERPAPHAAGVHARVPGRISPVLNIRVIAPAHLCDAARALVDDDPTVADVVQLAGTADNGLLLFDVARENANAVLAGLRALGIERSGSITLTEPLTTISDAAHAAEAHAPGHPDDALVWEQIEDQARDSSRWSWSFIGFLLLATLIASVGRYTDQPILIVGAMVVGPEFAPISAVCIALVRGRLSLIPRAFGTLLGGFLLACALTWMLWAIAYALGWIDFTKATTGELTEFIVAPDIWSFLIALLAGCAGVLSLTSSKSAALVGVFISVTTVPAVATLGLTLAVGAWAETWSAFVQLAVNVAGLLIAGTATLLAQRLAWHRFGRLPKAMITPRSAA</sequence>
<reference evidence="2 3" key="1">
    <citation type="submission" date="2020-04" db="EMBL/GenBank/DDBJ databases">
        <title>Gordonia sp. nov. TBRC 11910.</title>
        <authorList>
            <person name="Suriyachadkun C."/>
        </authorList>
    </citation>
    <scope>NUCLEOTIDE SEQUENCE [LARGE SCALE GENOMIC DNA]</scope>
    <source>
        <strain evidence="2 3">TBRC 11910</strain>
    </source>
</reference>
<feature type="transmembrane region" description="Helical" evidence="1">
    <location>
        <begin position="203"/>
        <end position="228"/>
    </location>
</feature>
<feature type="transmembrane region" description="Helical" evidence="1">
    <location>
        <begin position="248"/>
        <end position="265"/>
    </location>
</feature>
<dbReference type="InterPro" id="IPR005240">
    <property type="entry name" value="DUF389"/>
</dbReference>
<feature type="transmembrane region" description="Helical" evidence="1">
    <location>
        <begin position="304"/>
        <end position="325"/>
    </location>
</feature>
<name>A0A848L0Q5_9ACTN</name>
<dbReference type="Proteomes" id="UP000550729">
    <property type="component" value="Unassembled WGS sequence"/>
</dbReference>
<keyword evidence="1" id="KW-0812">Transmembrane</keyword>
<accession>A0A848L0Q5</accession>
<keyword evidence="1" id="KW-0472">Membrane</keyword>
<comment type="caution">
    <text evidence="2">The sequence shown here is derived from an EMBL/GenBank/DDBJ whole genome shotgun (WGS) entry which is preliminary data.</text>
</comment>
<protein>
    <submittedName>
        <fullName evidence="2">DUF389 domain-containing protein</fullName>
    </submittedName>
</protein>
<dbReference type="PANTHER" id="PTHR20992:SF9">
    <property type="entry name" value="AT15442P-RELATED"/>
    <property type="match status" value="1"/>
</dbReference>
<dbReference type="PANTHER" id="PTHR20992">
    <property type="entry name" value="AT15442P-RELATED"/>
    <property type="match status" value="1"/>
</dbReference>
<evidence type="ECO:0000256" key="1">
    <source>
        <dbReference type="SAM" id="Phobius"/>
    </source>
</evidence>
<gene>
    <name evidence="2" type="ORF">HH308_22820</name>
</gene>
<organism evidence="2 3">
    <name type="scientific">Gordonia asplenii</name>
    <dbReference type="NCBI Taxonomy" id="2725283"/>
    <lineage>
        <taxon>Bacteria</taxon>
        <taxon>Bacillati</taxon>
        <taxon>Actinomycetota</taxon>
        <taxon>Actinomycetes</taxon>
        <taxon>Mycobacteriales</taxon>
        <taxon>Gordoniaceae</taxon>
        <taxon>Gordonia</taxon>
    </lineage>
</organism>
<feature type="transmembrane region" description="Helical" evidence="1">
    <location>
        <begin position="167"/>
        <end position="191"/>
    </location>
</feature>
<evidence type="ECO:0000313" key="2">
    <source>
        <dbReference type="EMBL" id="NMO04052.1"/>
    </source>
</evidence>
<dbReference type="Pfam" id="PF04087">
    <property type="entry name" value="DUF389"/>
    <property type="match status" value="1"/>
</dbReference>
<dbReference type="EMBL" id="JABBNB010000030">
    <property type="protein sequence ID" value="NMO04052.1"/>
    <property type="molecule type" value="Genomic_DNA"/>
</dbReference>
<proteinExistence type="predicted"/>
<keyword evidence="1" id="KW-1133">Transmembrane helix</keyword>